<dbReference type="PROSITE" id="PS51318">
    <property type="entry name" value="TAT"/>
    <property type="match status" value="1"/>
</dbReference>
<dbReference type="Pfam" id="PF01261">
    <property type="entry name" value="AP_endonuc_2"/>
    <property type="match status" value="1"/>
</dbReference>
<keyword evidence="3" id="KW-0413">Isomerase</keyword>
<dbReference type="InterPro" id="IPR006311">
    <property type="entry name" value="TAT_signal"/>
</dbReference>
<evidence type="ECO:0000313" key="3">
    <source>
        <dbReference type="EMBL" id="MFC7339847.1"/>
    </source>
</evidence>
<organism evidence="3 4">
    <name type="scientific">Saccharopolyspora griseoalba</name>
    <dbReference type="NCBI Taxonomy" id="1431848"/>
    <lineage>
        <taxon>Bacteria</taxon>
        <taxon>Bacillati</taxon>
        <taxon>Actinomycetota</taxon>
        <taxon>Actinomycetes</taxon>
        <taxon>Pseudonocardiales</taxon>
        <taxon>Pseudonocardiaceae</taxon>
        <taxon>Saccharopolyspora</taxon>
    </lineage>
</organism>
<dbReference type="EMBL" id="JBHTCJ010000001">
    <property type="protein sequence ID" value="MFC7339847.1"/>
    <property type="molecule type" value="Genomic_DNA"/>
</dbReference>
<sequence length="273" mass="29971">MTLSRRSLLRTATALAAAGSVAAPGAAMARRSGRISPEAISIQLYTLRDQLAADVAGTLRDVAEIGYRSVETAGTHGRSPAEFRAILDRVGLRATSGHHGLDRDVERIIADAHVLGHRSVVVPYADFATADEWRAFADRLNDAGRRCRDAGLVFGYHNHDQEFAEVDGVRPFDVLLERTDPRLVGLELDLYWVAHAGQDPVALVEAQRDRIDRFHVKDRAADGAMADPGTGTMDFPAIFARGAVREYVVEHDNSPDPLRTARVGHQYLSEVRW</sequence>
<accession>A0ABW2LBJ3</accession>
<feature type="chain" id="PRO_5045418325" evidence="1">
    <location>
        <begin position="23"/>
        <end position="273"/>
    </location>
</feature>
<evidence type="ECO:0000313" key="4">
    <source>
        <dbReference type="Proteomes" id="UP001596504"/>
    </source>
</evidence>
<dbReference type="PANTHER" id="PTHR12110">
    <property type="entry name" value="HYDROXYPYRUVATE ISOMERASE"/>
    <property type="match status" value="1"/>
</dbReference>
<reference evidence="4" key="1">
    <citation type="journal article" date="2019" name="Int. J. Syst. Evol. Microbiol.">
        <title>The Global Catalogue of Microorganisms (GCM) 10K type strain sequencing project: providing services to taxonomists for standard genome sequencing and annotation.</title>
        <authorList>
            <consortium name="The Broad Institute Genomics Platform"/>
            <consortium name="The Broad Institute Genome Sequencing Center for Infectious Disease"/>
            <person name="Wu L."/>
            <person name="Ma J."/>
        </authorList>
    </citation>
    <scope>NUCLEOTIDE SEQUENCE [LARGE SCALE GENOMIC DNA]</scope>
    <source>
        <strain evidence="4">WLHS5</strain>
    </source>
</reference>
<comment type="caution">
    <text evidence="3">The sequence shown here is derived from an EMBL/GenBank/DDBJ whole genome shotgun (WGS) entry which is preliminary data.</text>
</comment>
<dbReference type="PANTHER" id="PTHR12110:SF41">
    <property type="entry name" value="INOSOSE DEHYDRATASE"/>
    <property type="match status" value="1"/>
</dbReference>
<dbReference type="Proteomes" id="UP001596504">
    <property type="component" value="Unassembled WGS sequence"/>
</dbReference>
<dbReference type="InterPro" id="IPR036237">
    <property type="entry name" value="Xyl_isomerase-like_sf"/>
</dbReference>
<dbReference type="RefSeq" id="WP_380662750.1">
    <property type="nucleotide sequence ID" value="NZ_JBHTCJ010000001.1"/>
</dbReference>
<dbReference type="Gene3D" id="3.20.20.150">
    <property type="entry name" value="Divalent-metal-dependent TIM barrel enzymes"/>
    <property type="match status" value="1"/>
</dbReference>
<name>A0ABW2LBJ3_9PSEU</name>
<dbReference type="InterPro" id="IPR050312">
    <property type="entry name" value="IolE/XylAMocC-like"/>
</dbReference>
<gene>
    <name evidence="3" type="ORF">ACFQRI_00375</name>
</gene>
<keyword evidence="1" id="KW-0732">Signal</keyword>
<keyword evidence="4" id="KW-1185">Reference proteome</keyword>
<feature type="signal peptide" evidence="1">
    <location>
        <begin position="1"/>
        <end position="22"/>
    </location>
</feature>
<evidence type="ECO:0000259" key="2">
    <source>
        <dbReference type="Pfam" id="PF01261"/>
    </source>
</evidence>
<protein>
    <submittedName>
        <fullName evidence="3">Sugar phosphate isomerase/epimerase family protein</fullName>
    </submittedName>
</protein>
<feature type="domain" description="Xylose isomerase-like TIM barrel" evidence="2">
    <location>
        <begin position="59"/>
        <end position="240"/>
    </location>
</feature>
<dbReference type="InterPro" id="IPR013022">
    <property type="entry name" value="Xyl_isomerase-like_TIM-brl"/>
</dbReference>
<dbReference type="SUPFAM" id="SSF51658">
    <property type="entry name" value="Xylose isomerase-like"/>
    <property type="match status" value="1"/>
</dbReference>
<evidence type="ECO:0000256" key="1">
    <source>
        <dbReference type="SAM" id="SignalP"/>
    </source>
</evidence>
<dbReference type="GO" id="GO:0016853">
    <property type="term" value="F:isomerase activity"/>
    <property type="evidence" value="ECO:0007669"/>
    <property type="project" value="UniProtKB-KW"/>
</dbReference>
<proteinExistence type="predicted"/>